<sequence length="133" mass="15645">MISLYTTPSCTSCRKAKAWLIQQGLPFTERNVFSQPLRREELKRILALSENGTEDIISKRSKVYEKLTVDINDMPLGDLLTLIEKNPGLLRRPIIIDEKRLQIGYNEDDIHCFIPREVRNVIFKERQKYFAYE</sequence>
<keyword evidence="5" id="KW-1185">Reference proteome</keyword>
<dbReference type="STRING" id="154621.RV11_GL000232"/>
<dbReference type="PANTHER" id="PTHR30041:SF7">
    <property type="entry name" value="GLOBAL TRANSCRIPTIONAL REGULATOR SPX"/>
    <property type="match status" value="1"/>
</dbReference>
<dbReference type="Proteomes" id="UP000013785">
    <property type="component" value="Unassembled WGS sequence"/>
</dbReference>
<dbReference type="eggNOG" id="COG1393">
    <property type="taxonomic scope" value="Bacteria"/>
</dbReference>
<keyword evidence="2" id="KW-0676">Redox-active center</keyword>
<dbReference type="PROSITE" id="PS51354">
    <property type="entry name" value="GLUTAREDOXIN_2"/>
    <property type="match status" value="1"/>
</dbReference>
<dbReference type="InterPro" id="IPR006660">
    <property type="entry name" value="Arsenate_reductase-like"/>
</dbReference>
<evidence type="ECO:0000256" key="3">
    <source>
        <dbReference type="PROSITE-ProRule" id="PRU01282"/>
    </source>
</evidence>
<protein>
    <submittedName>
        <fullName evidence="4">Spx/MgsR family transcriptional regulator</fullName>
    </submittedName>
</protein>
<dbReference type="InterPro" id="IPR036249">
    <property type="entry name" value="Thioredoxin-like_sf"/>
</dbReference>
<dbReference type="PATRIC" id="fig|1158610.3.peg.1594"/>
<gene>
    <name evidence="4" type="ORF">UC3_01607</name>
</gene>
<dbReference type="AlphaFoldDB" id="R3W970"/>
<accession>R3W970</accession>
<dbReference type="Pfam" id="PF03960">
    <property type="entry name" value="ArsC"/>
    <property type="match status" value="1"/>
</dbReference>
<dbReference type="EMBL" id="AJAT01000014">
    <property type="protein sequence ID" value="EOL43977.1"/>
    <property type="molecule type" value="Genomic_DNA"/>
</dbReference>
<keyword evidence="1" id="KW-1015">Disulfide bond</keyword>
<dbReference type="PANTHER" id="PTHR30041">
    <property type="entry name" value="ARSENATE REDUCTASE"/>
    <property type="match status" value="1"/>
</dbReference>
<dbReference type="CDD" id="cd03032">
    <property type="entry name" value="ArsC_Spx"/>
    <property type="match status" value="1"/>
</dbReference>
<dbReference type="NCBIfam" id="NF002459">
    <property type="entry name" value="PRK01655.1"/>
    <property type="match status" value="1"/>
</dbReference>
<organism evidence="4 5">
    <name type="scientific">Enterococcus phoeniculicola ATCC BAA-412</name>
    <dbReference type="NCBI Taxonomy" id="1158610"/>
    <lineage>
        <taxon>Bacteria</taxon>
        <taxon>Bacillati</taxon>
        <taxon>Bacillota</taxon>
        <taxon>Bacilli</taxon>
        <taxon>Lactobacillales</taxon>
        <taxon>Enterococcaceae</taxon>
        <taxon>Enterococcus</taxon>
    </lineage>
</organism>
<name>R3W970_9ENTE</name>
<evidence type="ECO:0000313" key="4">
    <source>
        <dbReference type="EMBL" id="EOL43977.1"/>
    </source>
</evidence>
<comment type="caution">
    <text evidence="4">The sequence shown here is derived from an EMBL/GenBank/DDBJ whole genome shotgun (WGS) entry which is preliminary data.</text>
</comment>
<proteinExistence type="inferred from homology"/>
<dbReference type="OrthoDB" id="9794155at2"/>
<dbReference type="SUPFAM" id="SSF52833">
    <property type="entry name" value="Thioredoxin-like"/>
    <property type="match status" value="1"/>
</dbReference>
<evidence type="ECO:0000256" key="1">
    <source>
        <dbReference type="ARBA" id="ARBA00023157"/>
    </source>
</evidence>
<dbReference type="RefSeq" id="WP_010768270.1">
    <property type="nucleotide sequence ID" value="NZ_ASWE01000003.1"/>
</dbReference>
<dbReference type="NCBIfam" id="TIGR01617">
    <property type="entry name" value="arsC_related"/>
    <property type="match status" value="1"/>
</dbReference>
<reference evidence="4 5" key="1">
    <citation type="submission" date="2013-02" db="EMBL/GenBank/DDBJ databases">
        <title>The Genome Sequence of Enterococcus phoeniculicola BAA-412.</title>
        <authorList>
            <consortium name="The Broad Institute Genome Sequencing Platform"/>
            <consortium name="The Broad Institute Genome Sequencing Center for Infectious Disease"/>
            <person name="Earl A.M."/>
            <person name="Gilmore M.S."/>
            <person name="Lebreton F."/>
            <person name="Walker B."/>
            <person name="Young S.K."/>
            <person name="Zeng Q."/>
            <person name="Gargeya S."/>
            <person name="Fitzgerald M."/>
            <person name="Haas B."/>
            <person name="Abouelleil A."/>
            <person name="Alvarado L."/>
            <person name="Arachchi H.M."/>
            <person name="Berlin A.M."/>
            <person name="Chapman S.B."/>
            <person name="Dewar J."/>
            <person name="Goldberg J."/>
            <person name="Griggs A."/>
            <person name="Gujja S."/>
            <person name="Hansen M."/>
            <person name="Howarth C."/>
            <person name="Imamovic A."/>
            <person name="Larimer J."/>
            <person name="McCowan C."/>
            <person name="Murphy C."/>
            <person name="Neiman D."/>
            <person name="Pearson M."/>
            <person name="Priest M."/>
            <person name="Roberts A."/>
            <person name="Saif S."/>
            <person name="Shea T."/>
            <person name="Sisk P."/>
            <person name="Sykes S."/>
            <person name="Wortman J."/>
            <person name="Nusbaum C."/>
            <person name="Birren B."/>
        </authorList>
    </citation>
    <scope>NUCLEOTIDE SEQUENCE [LARGE SCALE GENOMIC DNA]</scope>
    <source>
        <strain evidence="4 5">ATCC BAA-412</strain>
    </source>
</reference>
<dbReference type="Gene3D" id="3.40.30.10">
    <property type="entry name" value="Glutaredoxin"/>
    <property type="match status" value="1"/>
</dbReference>
<dbReference type="HOGENOM" id="CLU_116644_1_1_9"/>
<evidence type="ECO:0000256" key="2">
    <source>
        <dbReference type="ARBA" id="ARBA00023284"/>
    </source>
</evidence>
<evidence type="ECO:0000313" key="5">
    <source>
        <dbReference type="Proteomes" id="UP000013785"/>
    </source>
</evidence>
<dbReference type="InterPro" id="IPR006504">
    <property type="entry name" value="Tscrpt_reg_Spx/MgsR"/>
</dbReference>
<comment type="similarity">
    <text evidence="3">Belongs to the ArsC family.</text>
</comment>
<dbReference type="PROSITE" id="PS51353">
    <property type="entry name" value="ARSC"/>
    <property type="match status" value="1"/>
</dbReference>